<feature type="transmembrane region" description="Helical" evidence="1">
    <location>
        <begin position="109"/>
        <end position="132"/>
    </location>
</feature>
<keyword evidence="1" id="KW-0812">Transmembrane</keyword>
<sequence>MDTNFKERSFKFSYWIMIIFLVGDTIDTIYRTVSGYLGEGASFPGVDILLKPTTTDMIFFVIAQIGVIYGIYLLYKLQKVGGYWFLGSNILFLIYASIFGPIAEIGFATIFPMFILYFGIYVILVIGIPYFYSKKFE</sequence>
<gene>
    <name evidence="2" type="ORF">METZ01_LOCUS285951</name>
</gene>
<keyword evidence="1" id="KW-1133">Transmembrane helix</keyword>
<evidence type="ECO:0000256" key="1">
    <source>
        <dbReference type="SAM" id="Phobius"/>
    </source>
</evidence>
<reference evidence="2" key="1">
    <citation type="submission" date="2018-05" db="EMBL/GenBank/DDBJ databases">
        <authorList>
            <person name="Lanie J.A."/>
            <person name="Ng W.-L."/>
            <person name="Kazmierczak K.M."/>
            <person name="Andrzejewski T.M."/>
            <person name="Davidsen T.M."/>
            <person name="Wayne K.J."/>
            <person name="Tettelin H."/>
            <person name="Glass J.I."/>
            <person name="Rusch D."/>
            <person name="Podicherti R."/>
            <person name="Tsui H.-C.T."/>
            <person name="Winkler M.E."/>
        </authorList>
    </citation>
    <scope>NUCLEOTIDE SEQUENCE</scope>
</reference>
<feature type="transmembrane region" description="Helical" evidence="1">
    <location>
        <begin position="57"/>
        <end position="75"/>
    </location>
</feature>
<keyword evidence="1" id="KW-0472">Membrane</keyword>
<proteinExistence type="predicted"/>
<accession>A0A382LD87</accession>
<feature type="transmembrane region" description="Helical" evidence="1">
    <location>
        <begin position="12"/>
        <end position="37"/>
    </location>
</feature>
<evidence type="ECO:0000313" key="2">
    <source>
        <dbReference type="EMBL" id="SVC33097.1"/>
    </source>
</evidence>
<name>A0A382LD87_9ZZZZ</name>
<organism evidence="2">
    <name type="scientific">marine metagenome</name>
    <dbReference type="NCBI Taxonomy" id="408172"/>
    <lineage>
        <taxon>unclassified sequences</taxon>
        <taxon>metagenomes</taxon>
        <taxon>ecological metagenomes</taxon>
    </lineage>
</organism>
<feature type="transmembrane region" description="Helical" evidence="1">
    <location>
        <begin position="82"/>
        <end position="103"/>
    </location>
</feature>
<dbReference type="EMBL" id="UINC01085493">
    <property type="protein sequence ID" value="SVC33097.1"/>
    <property type="molecule type" value="Genomic_DNA"/>
</dbReference>
<protein>
    <submittedName>
        <fullName evidence="2">Uncharacterized protein</fullName>
    </submittedName>
</protein>
<dbReference type="AlphaFoldDB" id="A0A382LD87"/>